<dbReference type="PANTHER" id="PTHR31625">
    <property type="match status" value="1"/>
</dbReference>
<dbReference type="GO" id="GO:0016747">
    <property type="term" value="F:acyltransferase activity, transferring groups other than amino-acyl groups"/>
    <property type="evidence" value="ECO:0007669"/>
    <property type="project" value="UniProtKB-ARBA"/>
</dbReference>
<dbReference type="Pfam" id="PF02458">
    <property type="entry name" value="Transferase"/>
    <property type="match status" value="1"/>
</dbReference>
<comment type="caution">
    <text evidence="3">The sequence shown here is derived from an EMBL/GenBank/DDBJ whole genome shotgun (WGS) entry which is preliminary data.</text>
</comment>
<evidence type="ECO:0000256" key="2">
    <source>
        <dbReference type="ARBA" id="ARBA00023315"/>
    </source>
</evidence>
<keyword evidence="1" id="KW-0808">Transferase</keyword>
<protein>
    <recommendedName>
        <fullName evidence="5">Transferase</fullName>
    </recommendedName>
</protein>
<accession>A0A1R3KPF6</accession>
<evidence type="ECO:0008006" key="5">
    <source>
        <dbReference type="Google" id="ProtNLM"/>
    </source>
</evidence>
<dbReference type="EMBL" id="AWUE01012526">
    <property type="protein sequence ID" value="OMP08980.1"/>
    <property type="molecule type" value="Genomic_DNA"/>
</dbReference>
<dbReference type="InterPro" id="IPR023213">
    <property type="entry name" value="CAT-like_dom_sf"/>
</dbReference>
<dbReference type="OrthoDB" id="1862401at2759"/>
<name>A0A1R3KPF6_9ROSI</name>
<evidence type="ECO:0000256" key="1">
    <source>
        <dbReference type="ARBA" id="ARBA00022679"/>
    </source>
</evidence>
<keyword evidence="2" id="KW-0012">Acyltransferase</keyword>
<evidence type="ECO:0000313" key="3">
    <source>
        <dbReference type="EMBL" id="OMP08980.1"/>
    </source>
</evidence>
<gene>
    <name evidence="3" type="ORF">COLO4_05929</name>
</gene>
<keyword evidence="4" id="KW-1185">Reference proteome</keyword>
<sequence>MAQTNSVKIVEAIQVTPSSNLPKSANEFTLPLTFFDILWFKFAPVDCLYFFQLTDSTSTPSYFYSEMLPKLNQSLSLTLNDYFPLTGYLKWPSDSPKPLISYTPNNGISLTVAECNYVENFVSLFSNQMHKAKGLTPLVPELISSEDEAEIMSLQITFFPHQGFCLAARFHHAAIDGKTAIMFIMSWAYLCKNGGNGNDQLDSVYLSRMTTIARNLKVMQKIDSVSDDLVLATFEFRQEDIKNLRHHALSELDKAKQDNIQFHHHYLSTFVLTLAYTVTCLVKTKGDEDRNVIIALSADCRARLDPPIPITYFGNCIMAFESCPEKARNFMDEKAGFGFAVEMVNDLVRQVKNGILKGAEEKFVEAHRENSQIISVAGSPKLNFYGCDFGWGKAKKVEILSIVGSGAVSMTESRDGSGGVEIADV</sequence>
<dbReference type="InterPro" id="IPR051504">
    <property type="entry name" value="Plant_metabolite_acyltrans"/>
</dbReference>
<dbReference type="STRING" id="93759.A0A1R3KPF6"/>
<dbReference type="AlphaFoldDB" id="A0A1R3KPF6"/>
<dbReference type="Proteomes" id="UP000187203">
    <property type="component" value="Unassembled WGS sequence"/>
</dbReference>
<organism evidence="3 4">
    <name type="scientific">Corchorus olitorius</name>
    <dbReference type="NCBI Taxonomy" id="93759"/>
    <lineage>
        <taxon>Eukaryota</taxon>
        <taxon>Viridiplantae</taxon>
        <taxon>Streptophyta</taxon>
        <taxon>Embryophyta</taxon>
        <taxon>Tracheophyta</taxon>
        <taxon>Spermatophyta</taxon>
        <taxon>Magnoliopsida</taxon>
        <taxon>eudicotyledons</taxon>
        <taxon>Gunneridae</taxon>
        <taxon>Pentapetalae</taxon>
        <taxon>rosids</taxon>
        <taxon>malvids</taxon>
        <taxon>Malvales</taxon>
        <taxon>Malvaceae</taxon>
        <taxon>Grewioideae</taxon>
        <taxon>Apeibeae</taxon>
        <taxon>Corchorus</taxon>
    </lineage>
</organism>
<evidence type="ECO:0000313" key="4">
    <source>
        <dbReference type="Proteomes" id="UP000187203"/>
    </source>
</evidence>
<proteinExistence type="predicted"/>
<dbReference type="Gene3D" id="3.30.559.10">
    <property type="entry name" value="Chloramphenicol acetyltransferase-like domain"/>
    <property type="match status" value="2"/>
</dbReference>
<reference evidence="4" key="1">
    <citation type="submission" date="2013-09" db="EMBL/GenBank/DDBJ databases">
        <title>Corchorus olitorius genome sequencing.</title>
        <authorList>
            <person name="Alam M."/>
            <person name="Haque M.S."/>
            <person name="Islam M.S."/>
            <person name="Emdad E.M."/>
            <person name="Islam M.M."/>
            <person name="Ahmed B."/>
            <person name="Halim A."/>
            <person name="Hossen Q.M.M."/>
            <person name="Hossain M.Z."/>
            <person name="Ahmed R."/>
            <person name="Khan M.M."/>
            <person name="Islam R."/>
            <person name="Rashid M.M."/>
            <person name="Khan S.A."/>
            <person name="Rahman M.S."/>
            <person name="Alam M."/>
            <person name="Yahiya A.S."/>
            <person name="Khan M.S."/>
            <person name="Azam M.S."/>
            <person name="Haque T."/>
            <person name="Lashkar M.Z.H."/>
            <person name="Akhand A.I."/>
            <person name="Morshed G."/>
            <person name="Roy S."/>
            <person name="Uddin K.S."/>
            <person name="Rabeya T."/>
            <person name="Hossain A.S."/>
            <person name="Chowdhury A."/>
            <person name="Snigdha A.R."/>
            <person name="Mortoza M.S."/>
            <person name="Matin S.A."/>
            <person name="Hoque S.M.E."/>
            <person name="Islam M.K."/>
            <person name="Roy D.K."/>
            <person name="Haider R."/>
            <person name="Moosa M.M."/>
            <person name="Elias S.M."/>
            <person name="Hasan A.M."/>
            <person name="Jahan S."/>
            <person name="Shafiuddin M."/>
            <person name="Mahmood N."/>
            <person name="Shommy N.S."/>
        </authorList>
    </citation>
    <scope>NUCLEOTIDE SEQUENCE [LARGE SCALE GENOMIC DNA]</scope>
    <source>
        <strain evidence="4">cv. O-4</strain>
    </source>
</reference>